<evidence type="ECO:0000259" key="5">
    <source>
        <dbReference type="Pfam" id="PF03976"/>
    </source>
</evidence>
<evidence type="ECO:0000256" key="3">
    <source>
        <dbReference type="ARBA" id="ARBA00022777"/>
    </source>
</evidence>
<dbReference type="EC" id="2.7.4.-" evidence="4"/>
<evidence type="ECO:0000256" key="2">
    <source>
        <dbReference type="ARBA" id="ARBA00022679"/>
    </source>
</evidence>
<dbReference type="InterPro" id="IPR022486">
    <property type="entry name" value="PPK2_PA0141"/>
</dbReference>
<comment type="function">
    <text evidence="4">Uses inorganic polyphosphate (polyP) as a donor to convert GDP to GTP or ADP to ATP.</text>
</comment>
<reference evidence="6" key="1">
    <citation type="submission" date="2020-10" db="EMBL/GenBank/DDBJ databases">
        <authorList>
            <person name="Lu T."/>
            <person name="Wang Q."/>
            <person name="Han X."/>
        </authorList>
    </citation>
    <scope>NUCLEOTIDE SEQUENCE</scope>
    <source>
        <strain evidence="6">WQ 117</strain>
    </source>
</reference>
<name>A0A8J7K9P4_9FLAO</name>
<keyword evidence="7" id="KW-1185">Reference proteome</keyword>
<dbReference type="SUPFAM" id="SSF52540">
    <property type="entry name" value="P-loop containing nucleoside triphosphate hydrolases"/>
    <property type="match status" value="1"/>
</dbReference>
<dbReference type="EMBL" id="JADGIK010000002">
    <property type="protein sequence ID" value="MBF0596455.1"/>
    <property type="molecule type" value="Genomic_DNA"/>
</dbReference>
<comment type="subunit">
    <text evidence="4">Homotetramer.</text>
</comment>
<evidence type="ECO:0000256" key="1">
    <source>
        <dbReference type="ARBA" id="ARBA00009924"/>
    </source>
</evidence>
<dbReference type="Proteomes" id="UP000608754">
    <property type="component" value="Unassembled WGS sequence"/>
</dbReference>
<comment type="caution">
    <text evidence="6">The sequence shown here is derived from an EMBL/GenBank/DDBJ whole genome shotgun (WGS) entry which is preliminary data.</text>
</comment>
<feature type="domain" description="Polyphosphate kinase-2-related" evidence="5">
    <location>
        <begin position="37"/>
        <end position="255"/>
    </location>
</feature>
<dbReference type="PANTHER" id="PTHR34383:SF1">
    <property type="entry name" value="ADP-POLYPHOSPHATE PHOSPHOTRANSFERASE"/>
    <property type="match status" value="1"/>
</dbReference>
<accession>A0A8J7K9P4</accession>
<keyword evidence="2 4" id="KW-0808">Transferase</keyword>
<keyword evidence="3 4" id="KW-0418">Kinase</keyword>
<dbReference type="PANTHER" id="PTHR34383">
    <property type="entry name" value="POLYPHOSPHATE:AMP PHOSPHOTRANSFERASE-RELATED"/>
    <property type="match status" value="1"/>
</dbReference>
<gene>
    <name evidence="6" type="primary">ppk2</name>
    <name evidence="6" type="ORF">IM532_03105</name>
</gene>
<dbReference type="NCBIfam" id="TIGR03707">
    <property type="entry name" value="PPK2_P_aer"/>
    <property type="match status" value="1"/>
</dbReference>
<evidence type="ECO:0000313" key="6">
    <source>
        <dbReference type="EMBL" id="MBF0596455.1"/>
    </source>
</evidence>
<dbReference type="GO" id="GO:0006793">
    <property type="term" value="P:phosphorus metabolic process"/>
    <property type="evidence" value="ECO:0007669"/>
    <property type="project" value="InterPro"/>
</dbReference>
<dbReference type="InterPro" id="IPR027417">
    <property type="entry name" value="P-loop_NTPase"/>
</dbReference>
<dbReference type="RefSeq" id="WP_194181991.1">
    <property type="nucleotide sequence ID" value="NZ_JADGIK010000002.1"/>
</dbReference>
<comment type="similarity">
    <text evidence="1 4">Belongs to the polyphosphate kinase 2 (PPK2) family. Class I subfamily.</text>
</comment>
<evidence type="ECO:0000256" key="4">
    <source>
        <dbReference type="RuleBase" id="RU369062"/>
    </source>
</evidence>
<dbReference type="InterPro" id="IPR022488">
    <property type="entry name" value="PPK2-related"/>
</dbReference>
<evidence type="ECO:0000313" key="7">
    <source>
        <dbReference type="Proteomes" id="UP000608754"/>
    </source>
</evidence>
<sequence length="277" mass="32684">MSEFDLNDLEKISNKQEIIDFLVDHDIIKEKKFRKQLAYEKEIAYLQLELVRLQSYIIDQKKRVLIIFEGRDAAGKGGTISRIVQNLNPKKYKVISLPKPNDSENGQWYFQRYLKHLPNEGEIVFFDRSWYNRAVVEPVFGFCTDEEYHKFLHQVNDVEKLLKEDGIEIIKIYLSISKQEQAERLAERKNDSLKQWKLGILDQQAQEKWNMYTKYINHLFLETSPKLNPWFEVKTDDKKEARLAAMKLILSNINGFDSNNSLAENQSIIKHVKNGNI</sequence>
<dbReference type="PIRSF" id="PIRSF028756">
    <property type="entry name" value="PPK2_prd"/>
    <property type="match status" value="1"/>
</dbReference>
<dbReference type="AlphaFoldDB" id="A0A8J7K9P4"/>
<dbReference type="Gene3D" id="3.40.50.300">
    <property type="entry name" value="P-loop containing nucleotide triphosphate hydrolases"/>
    <property type="match status" value="1"/>
</dbReference>
<protein>
    <recommendedName>
        <fullName evidence="4">ADP/GDP-polyphosphate phosphotransferase</fullName>
        <ecNumber evidence="4">2.7.4.-</ecNumber>
    </recommendedName>
    <alternativeName>
        <fullName evidence="4">Polyphosphate kinase PPK2</fullName>
    </alternativeName>
</protein>
<proteinExistence type="inferred from homology"/>
<dbReference type="GO" id="GO:0008976">
    <property type="term" value="F:polyphosphate kinase activity"/>
    <property type="evidence" value="ECO:0007669"/>
    <property type="project" value="UniProtKB-UniRule"/>
</dbReference>
<dbReference type="Pfam" id="PF03976">
    <property type="entry name" value="PPK2"/>
    <property type="match status" value="1"/>
</dbReference>
<dbReference type="InterPro" id="IPR016898">
    <property type="entry name" value="Polyphosphate_phosphotransfera"/>
</dbReference>
<organism evidence="6 7">
    <name type="scientific">Faecalibacter rhinopitheci</name>
    <dbReference type="NCBI Taxonomy" id="2779678"/>
    <lineage>
        <taxon>Bacteria</taxon>
        <taxon>Pseudomonadati</taxon>
        <taxon>Bacteroidota</taxon>
        <taxon>Flavobacteriia</taxon>
        <taxon>Flavobacteriales</taxon>
        <taxon>Weeksellaceae</taxon>
        <taxon>Faecalibacter</taxon>
    </lineage>
</organism>